<dbReference type="RefSeq" id="WP_356954933.1">
    <property type="nucleotide sequence ID" value="NZ_JBEYBD010000003.1"/>
</dbReference>
<dbReference type="Gene3D" id="3.30.460.10">
    <property type="entry name" value="Beta Polymerase, domain 2"/>
    <property type="match status" value="1"/>
</dbReference>
<evidence type="ECO:0000256" key="1">
    <source>
        <dbReference type="SAM" id="MobiDB-lite"/>
    </source>
</evidence>
<evidence type="ECO:0000313" key="4">
    <source>
        <dbReference type="Proteomes" id="UP001550628"/>
    </source>
</evidence>
<feature type="region of interest" description="Disordered" evidence="1">
    <location>
        <begin position="1"/>
        <end position="23"/>
    </location>
</feature>
<dbReference type="SUPFAM" id="SSF81301">
    <property type="entry name" value="Nucleotidyltransferase"/>
    <property type="match status" value="1"/>
</dbReference>
<accession>A0ABV2WJH2</accession>
<dbReference type="CDD" id="cd05403">
    <property type="entry name" value="NT_KNTase_like"/>
    <property type="match status" value="1"/>
</dbReference>
<reference evidence="3 4" key="1">
    <citation type="submission" date="2024-06" db="EMBL/GenBank/DDBJ databases">
        <title>The Natural Products Discovery Center: Release of the First 8490 Sequenced Strains for Exploring Actinobacteria Biosynthetic Diversity.</title>
        <authorList>
            <person name="Kalkreuter E."/>
            <person name="Kautsar S.A."/>
            <person name="Yang D."/>
            <person name="Bader C.D."/>
            <person name="Teijaro C.N."/>
            <person name="Fluegel L."/>
            <person name="Davis C.M."/>
            <person name="Simpson J.R."/>
            <person name="Lauterbach L."/>
            <person name="Steele A.D."/>
            <person name="Gui C."/>
            <person name="Meng S."/>
            <person name="Li G."/>
            <person name="Viehrig K."/>
            <person name="Ye F."/>
            <person name="Su P."/>
            <person name="Kiefer A.F."/>
            <person name="Nichols A."/>
            <person name="Cepeda A.J."/>
            <person name="Yan W."/>
            <person name="Fan B."/>
            <person name="Jiang Y."/>
            <person name="Adhikari A."/>
            <person name="Zheng C.-J."/>
            <person name="Schuster L."/>
            <person name="Cowan T.M."/>
            <person name="Smanski M.J."/>
            <person name="Chevrette M.G."/>
            <person name="De Carvalho L.P.S."/>
            <person name="Shen B."/>
        </authorList>
    </citation>
    <scope>NUCLEOTIDE SEQUENCE [LARGE SCALE GENOMIC DNA]</scope>
    <source>
        <strain evidence="3 4">NPDC019708</strain>
    </source>
</reference>
<sequence>MPRSVPRDRTLPARPVTGPGAAVPSRPIPIEVGPYLAELVRRTHAVYGDRLLSVFAVGSLALGDYRHGRSDIDITVVVASGGPERLVHDLAEALAHPALDCPAPGLELVVYDADFAASGAPEPGYLLNLNTGPLLPAVADFDTAEAPAFWYVIDRAVAHQSGLPLFGRAVREVLAAPRRIDLLAAVAASVDEHASGPGHLADNRVLNGCRAVYFCRTGRWVAKREAGRAIVAAGDGFGALVGEALRSFERPRARAAELPAAQVGEFSAWVGRTVAATARREAAEGSVEP</sequence>
<organism evidence="3 4">
    <name type="scientific">Nocardia rhamnosiphila</name>
    <dbReference type="NCBI Taxonomy" id="426716"/>
    <lineage>
        <taxon>Bacteria</taxon>
        <taxon>Bacillati</taxon>
        <taxon>Actinomycetota</taxon>
        <taxon>Actinomycetes</taxon>
        <taxon>Mycobacteriales</taxon>
        <taxon>Nocardiaceae</taxon>
        <taxon>Nocardia</taxon>
    </lineage>
</organism>
<dbReference type="EMBL" id="JBEYBF010000002">
    <property type="protein sequence ID" value="MEU1951020.1"/>
    <property type="molecule type" value="Genomic_DNA"/>
</dbReference>
<dbReference type="GO" id="GO:0016779">
    <property type="term" value="F:nucleotidyltransferase activity"/>
    <property type="evidence" value="ECO:0007669"/>
    <property type="project" value="UniProtKB-KW"/>
</dbReference>
<dbReference type="Pfam" id="PF01909">
    <property type="entry name" value="NTP_transf_2"/>
    <property type="match status" value="1"/>
</dbReference>
<name>A0ABV2WJH2_9NOCA</name>
<keyword evidence="4" id="KW-1185">Reference proteome</keyword>
<feature type="domain" description="Polymerase nucleotidyl transferase" evidence="2">
    <location>
        <begin position="53"/>
        <end position="83"/>
    </location>
</feature>
<evidence type="ECO:0000259" key="2">
    <source>
        <dbReference type="Pfam" id="PF01909"/>
    </source>
</evidence>
<dbReference type="InterPro" id="IPR002934">
    <property type="entry name" value="Polymerase_NTP_transf_dom"/>
</dbReference>
<proteinExistence type="predicted"/>
<protein>
    <submittedName>
        <fullName evidence="3">Nucleotidyltransferase domain-containing protein</fullName>
        <ecNumber evidence="3">2.7.7.-</ecNumber>
    </submittedName>
</protein>
<dbReference type="Proteomes" id="UP001550628">
    <property type="component" value="Unassembled WGS sequence"/>
</dbReference>
<dbReference type="InterPro" id="IPR043519">
    <property type="entry name" value="NT_sf"/>
</dbReference>
<dbReference type="EC" id="2.7.7.-" evidence="3"/>
<keyword evidence="3" id="KW-0808">Transferase</keyword>
<keyword evidence="3" id="KW-0548">Nucleotidyltransferase</keyword>
<feature type="compositionally biased region" description="Basic and acidic residues" evidence="1">
    <location>
        <begin position="1"/>
        <end position="11"/>
    </location>
</feature>
<comment type="caution">
    <text evidence="3">The sequence shown here is derived from an EMBL/GenBank/DDBJ whole genome shotgun (WGS) entry which is preliminary data.</text>
</comment>
<gene>
    <name evidence="3" type="ORF">ABZ510_04095</name>
</gene>
<evidence type="ECO:0000313" key="3">
    <source>
        <dbReference type="EMBL" id="MEU1951020.1"/>
    </source>
</evidence>